<reference evidence="1" key="1">
    <citation type="submission" date="2014-11" db="EMBL/GenBank/DDBJ databases">
        <authorList>
            <person name="Amaro Gonzalez C."/>
        </authorList>
    </citation>
    <scope>NUCLEOTIDE SEQUENCE</scope>
</reference>
<sequence>MSHALFKSSRCIYIQCIYLCTWSQSGIAWSRVRLPLLFNLCLVYFSVQLGKQQEIDNLCHIMLCASVSL</sequence>
<dbReference type="EMBL" id="GBXM01053071">
    <property type="protein sequence ID" value="JAH55506.1"/>
    <property type="molecule type" value="Transcribed_RNA"/>
</dbReference>
<accession>A0A0E9TPK1</accession>
<name>A0A0E9TPK1_ANGAN</name>
<protein>
    <submittedName>
        <fullName evidence="1">Uncharacterized protein</fullName>
    </submittedName>
</protein>
<proteinExistence type="predicted"/>
<reference evidence="1" key="2">
    <citation type="journal article" date="2015" name="Fish Shellfish Immunol.">
        <title>Early steps in the European eel (Anguilla anguilla)-Vibrio vulnificus interaction in the gills: Role of the RtxA13 toxin.</title>
        <authorList>
            <person name="Callol A."/>
            <person name="Pajuelo D."/>
            <person name="Ebbesson L."/>
            <person name="Teles M."/>
            <person name="MacKenzie S."/>
            <person name="Amaro C."/>
        </authorList>
    </citation>
    <scope>NUCLEOTIDE SEQUENCE</scope>
</reference>
<organism evidence="1">
    <name type="scientific">Anguilla anguilla</name>
    <name type="common">European freshwater eel</name>
    <name type="synonym">Muraena anguilla</name>
    <dbReference type="NCBI Taxonomy" id="7936"/>
    <lineage>
        <taxon>Eukaryota</taxon>
        <taxon>Metazoa</taxon>
        <taxon>Chordata</taxon>
        <taxon>Craniata</taxon>
        <taxon>Vertebrata</taxon>
        <taxon>Euteleostomi</taxon>
        <taxon>Actinopterygii</taxon>
        <taxon>Neopterygii</taxon>
        <taxon>Teleostei</taxon>
        <taxon>Anguilliformes</taxon>
        <taxon>Anguillidae</taxon>
        <taxon>Anguilla</taxon>
    </lineage>
</organism>
<dbReference type="AlphaFoldDB" id="A0A0E9TPK1"/>
<evidence type="ECO:0000313" key="1">
    <source>
        <dbReference type="EMBL" id="JAH55506.1"/>
    </source>
</evidence>